<dbReference type="CDD" id="cd00093">
    <property type="entry name" value="HTH_XRE"/>
    <property type="match status" value="1"/>
</dbReference>
<name>A0A0W7TR18_9FIRM</name>
<proteinExistence type="predicted"/>
<dbReference type="GO" id="GO:0003677">
    <property type="term" value="F:DNA binding"/>
    <property type="evidence" value="ECO:0007669"/>
    <property type="project" value="UniProtKB-KW"/>
</dbReference>
<dbReference type="RefSeq" id="WP_050005163.1">
    <property type="nucleotide sequence ID" value="NZ_CAQJQL010000009.1"/>
</dbReference>
<accession>A0A0W7TR18</accession>
<feature type="domain" description="HTH cro/C1-type" evidence="2">
    <location>
        <begin position="10"/>
        <end position="64"/>
    </location>
</feature>
<evidence type="ECO:0000313" key="4">
    <source>
        <dbReference type="EMBL" id="MST91569.1"/>
    </source>
</evidence>
<dbReference type="SUPFAM" id="SSF47413">
    <property type="entry name" value="lambda repressor-like DNA-binding domains"/>
    <property type="match status" value="1"/>
</dbReference>
<dbReference type="AlphaFoldDB" id="A0A0W7TR18"/>
<dbReference type="Pfam" id="PF01381">
    <property type="entry name" value="HTH_3"/>
    <property type="match status" value="1"/>
</dbReference>
<sequence>MDNREIGTRIRLARRDAGLTQEKLAEKIGVSTVFVSQLESGSRAPGLETLVKLSQTLHVSLDLLVLGGAPGGDAEACLAALVQGRSPRQRMLAVSLVRSLFAEMDRLDAEPPEC</sequence>
<dbReference type="EMBL" id="VUNJ01000005">
    <property type="protein sequence ID" value="MST91569.1"/>
    <property type="molecule type" value="Genomic_DNA"/>
</dbReference>
<dbReference type="InterPro" id="IPR001387">
    <property type="entry name" value="Cro/C1-type_HTH"/>
</dbReference>
<organism evidence="3 5">
    <name type="scientific">Ruthenibacterium lactatiformans</name>
    <dbReference type="NCBI Taxonomy" id="1550024"/>
    <lineage>
        <taxon>Bacteria</taxon>
        <taxon>Bacillati</taxon>
        <taxon>Bacillota</taxon>
        <taxon>Clostridia</taxon>
        <taxon>Eubacteriales</taxon>
        <taxon>Oscillospiraceae</taxon>
        <taxon>Ruthenibacterium</taxon>
    </lineage>
</organism>
<evidence type="ECO:0000313" key="5">
    <source>
        <dbReference type="Proteomes" id="UP000053433"/>
    </source>
</evidence>
<dbReference type="Proteomes" id="UP000053433">
    <property type="component" value="Unassembled WGS sequence"/>
</dbReference>
<dbReference type="Gene3D" id="1.10.260.40">
    <property type="entry name" value="lambda repressor-like DNA-binding domains"/>
    <property type="match status" value="1"/>
</dbReference>
<dbReference type="InterPro" id="IPR010982">
    <property type="entry name" value="Lambda_DNA-bd_dom_sf"/>
</dbReference>
<comment type="caution">
    <text evidence="3">The sequence shown here is derived from an EMBL/GenBank/DDBJ whole genome shotgun (WGS) entry which is preliminary data.</text>
</comment>
<dbReference type="GeneID" id="42856547"/>
<evidence type="ECO:0000259" key="2">
    <source>
        <dbReference type="PROSITE" id="PS50943"/>
    </source>
</evidence>
<dbReference type="PANTHER" id="PTHR46558:SF11">
    <property type="entry name" value="HTH-TYPE TRANSCRIPTIONAL REGULATOR XRE"/>
    <property type="match status" value="1"/>
</dbReference>
<evidence type="ECO:0000313" key="6">
    <source>
        <dbReference type="Proteomes" id="UP000431913"/>
    </source>
</evidence>
<dbReference type="EMBL" id="LMUA01000011">
    <property type="protein sequence ID" value="KUE76276.1"/>
    <property type="molecule type" value="Genomic_DNA"/>
</dbReference>
<dbReference type="SMART" id="SM00530">
    <property type="entry name" value="HTH_XRE"/>
    <property type="match status" value="1"/>
</dbReference>
<dbReference type="Proteomes" id="UP000431913">
    <property type="component" value="Unassembled WGS sequence"/>
</dbReference>
<evidence type="ECO:0000313" key="3">
    <source>
        <dbReference type="EMBL" id="KUE76276.1"/>
    </source>
</evidence>
<dbReference type="PANTHER" id="PTHR46558">
    <property type="entry name" value="TRACRIPTIONAL REGULATORY PROTEIN-RELATED-RELATED"/>
    <property type="match status" value="1"/>
</dbReference>
<evidence type="ECO:0000256" key="1">
    <source>
        <dbReference type="ARBA" id="ARBA00023125"/>
    </source>
</evidence>
<protein>
    <submittedName>
        <fullName evidence="4">Helix-turn-helix transcriptional regulator</fullName>
    </submittedName>
</protein>
<gene>
    <name evidence="3" type="ORF">ASJ35_09850</name>
    <name evidence="4" type="ORF">FYJ76_06385</name>
</gene>
<reference evidence="3 5" key="1">
    <citation type="submission" date="2015-10" db="EMBL/GenBank/DDBJ databases">
        <title>A novel member of the family Ruminococcaceae isolated from human faeces.</title>
        <authorList>
            <person name="Shkoporov A.N."/>
            <person name="Chaplin A.V."/>
            <person name="Motuzova O.V."/>
            <person name="Kafarskaia L.I."/>
            <person name="Efimov B.A."/>
        </authorList>
    </citation>
    <scope>NUCLEOTIDE SEQUENCE [LARGE SCALE GENOMIC DNA]</scope>
    <source>
        <strain evidence="3 5">668</strain>
    </source>
</reference>
<dbReference type="PROSITE" id="PS50943">
    <property type="entry name" value="HTH_CROC1"/>
    <property type="match status" value="1"/>
</dbReference>
<keyword evidence="1" id="KW-0238">DNA-binding</keyword>
<reference evidence="4 6" key="2">
    <citation type="submission" date="2019-08" db="EMBL/GenBank/DDBJ databases">
        <title>In-depth cultivation of the pig gut microbiome towards novel bacterial diversity and tailored functional studies.</title>
        <authorList>
            <person name="Wylensek D."/>
            <person name="Hitch T.C.A."/>
            <person name="Clavel T."/>
        </authorList>
    </citation>
    <scope>NUCLEOTIDE SEQUENCE [LARGE SCALE GENOMIC DNA]</scope>
    <source>
        <strain evidence="4 6">WCA3-601-WT-6J</strain>
    </source>
</reference>